<accession>A0AA88DBA6</accession>
<gene>
    <name evidence="1" type="ORF">TIFTF001_018054</name>
</gene>
<comment type="caution">
    <text evidence="1">The sequence shown here is derived from an EMBL/GenBank/DDBJ whole genome shotgun (WGS) entry which is preliminary data.</text>
</comment>
<dbReference type="Proteomes" id="UP001187192">
    <property type="component" value="Unassembled WGS sequence"/>
</dbReference>
<name>A0AA88DBA6_FICCA</name>
<dbReference type="Gramene" id="FCD_00000621-RA">
    <property type="protein sequence ID" value="FCD_00000621-RA:cds"/>
    <property type="gene ID" value="FCD_00000621"/>
</dbReference>
<proteinExistence type="predicted"/>
<evidence type="ECO:0000313" key="2">
    <source>
        <dbReference type="Proteomes" id="UP001187192"/>
    </source>
</evidence>
<evidence type="ECO:0000313" key="1">
    <source>
        <dbReference type="EMBL" id="GMN48882.1"/>
    </source>
</evidence>
<protein>
    <submittedName>
        <fullName evidence="1">Uncharacterized protein</fullName>
    </submittedName>
</protein>
<dbReference type="AlphaFoldDB" id="A0AA88DBA6"/>
<organism evidence="1 2">
    <name type="scientific">Ficus carica</name>
    <name type="common">Common fig</name>
    <dbReference type="NCBI Taxonomy" id="3494"/>
    <lineage>
        <taxon>Eukaryota</taxon>
        <taxon>Viridiplantae</taxon>
        <taxon>Streptophyta</taxon>
        <taxon>Embryophyta</taxon>
        <taxon>Tracheophyta</taxon>
        <taxon>Spermatophyta</taxon>
        <taxon>Magnoliopsida</taxon>
        <taxon>eudicotyledons</taxon>
        <taxon>Gunneridae</taxon>
        <taxon>Pentapetalae</taxon>
        <taxon>rosids</taxon>
        <taxon>fabids</taxon>
        <taxon>Rosales</taxon>
        <taxon>Moraceae</taxon>
        <taxon>Ficeae</taxon>
        <taxon>Ficus</taxon>
    </lineage>
</organism>
<sequence length="59" mass="6046">MPLAVRTSYLRGRRREMAVNSSKLWMGSLAVGVGAFSAVDGGGRGVVGRAGVPTSPLVS</sequence>
<dbReference type="EMBL" id="BTGU01000029">
    <property type="protein sequence ID" value="GMN48882.1"/>
    <property type="molecule type" value="Genomic_DNA"/>
</dbReference>
<keyword evidence="2" id="KW-1185">Reference proteome</keyword>
<reference evidence="1" key="1">
    <citation type="submission" date="2023-07" db="EMBL/GenBank/DDBJ databases">
        <title>draft genome sequence of fig (Ficus carica).</title>
        <authorList>
            <person name="Takahashi T."/>
            <person name="Nishimura K."/>
        </authorList>
    </citation>
    <scope>NUCLEOTIDE SEQUENCE</scope>
</reference>